<proteinExistence type="predicted"/>
<dbReference type="RefSeq" id="WP_380717200.1">
    <property type="nucleotide sequence ID" value="NZ_JBHSGI010000005.1"/>
</dbReference>
<comment type="caution">
    <text evidence="1">The sequence shown here is derived from an EMBL/GenBank/DDBJ whole genome shotgun (WGS) entry which is preliminary data.</text>
</comment>
<reference evidence="2" key="1">
    <citation type="journal article" date="2019" name="Int. J. Syst. Evol. Microbiol.">
        <title>The Global Catalogue of Microorganisms (GCM) 10K type strain sequencing project: providing services to taxonomists for standard genome sequencing and annotation.</title>
        <authorList>
            <consortium name="The Broad Institute Genomics Platform"/>
            <consortium name="The Broad Institute Genome Sequencing Center for Infectious Disease"/>
            <person name="Wu L."/>
            <person name="Ma J."/>
        </authorList>
    </citation>
    <scope>NUCLEOTIDE SEQUENCE [LARGE SCALE GENOMIC DNA]</scope>
    <source>
        <strain evidence="2">CGMCC 4.7283</strain>
    </source>
</reference>
<keyword evidence="2" id="KW-1185">Reference proteome</keyword>
<sequence>MGDDLSATIHALIAAELRDPADPVAAEELRAALVEPEEVEVQFAGGIMMTCWTVTARKGPYRVIYLPSAGYFSLCVEGPFGPLDIGVHGNAIGCFDSV</sequence>
<accession>A0ABV9KGT5</accession>
<dbReference type="EMBL" id="JBHSGI010000005">
    <property type="protein sequence ID" value="MFC4668841.1"/>
    <property type="molecule type" value="Genomic_DNA"/>
</dbReference>
<name>A0ABV9KGT5_9RHOB</name>
<evidence type="ECO:0000313" key="2">
    <source>
        <dbReference type="Proteomes" id="UP001595973"/>
    </source>
</evidence>
<evidence type="ECO:0000313" key="1">
    <source>
        <dbReference type="EMBL" id="MFC4668841.1"/>
    </source>
</evidence>
<protein>
    <submittedName>
        <fullName evidence="1">Uncharacterized protein</fullName>
    </submittedName>
</protein>
<dbReference type="Proteomes" id="UP001595973">
    <property type="component" value="Unassembled WGS sequence"/>
</dbReference>
<organism evidence="1 2">
    <name type="scientific">Seohaeicola nanhaiensis</name>
    <dbReference type="NCBI Taxonomy" id="1387282"/>
    <lineage>
        <taxon>Bacteria</taxon>
        <taxon>Pseudomonadati</taxon>
        <taxon>Pseudomonadota</taxon>
        <taxon>Alphaproteobacteria</taxon>
        <taxon>Rhodobacterales</taxon>
        <taxon>Roseobacteraceae</taxon>
        <taxon>Seohaeicola</taxon>
    </lineage>
</organism>
<gene>
    <name evidence="1" type="ORF">ACFO5X_09765</name>
</gene>